<proteinExistence type="predicted"/>
<protein>
    <recommendedName>
        <fullName evidence="4">C2H2-type domain-containing protein</fullName>
    </recommendedName>
</protein>
<evidence type="ECO:0008006" key="4">
    <source>
        <dbReference type="Google" id="ProtNLM"/>
    </source>
</evidence>
<sequence length="402" mass="43153">MLCKGIHNSPGHPLFYHRQLSGSCTRSWNLSPSVLPSAPLDSAKLDESRRPRSVAPHSTAASTPASSAWSAGLPPAGSVYQTPDGLRSSIGTNEGQLNLPLLHTIPGIGRTPFPSELVPPDSEPRGLPASALLRSRNSDPASIDSSRALRDSSQSMHSGSVAYLTSNMAHNSQNYGWQHRLPQPLHHPSSMSMDQHPFPPAQALPPHPSYPAAYPPQPPGSQNYYQPGLPSAQYLMPQNRQQPRSASIPYSYPSSSVSGSPPTIPDPAFAPAPSSYLVNPPDYYMSPSSSLSQTPSSIPHPQGLLPTGTVYSSPESAQNSSDPEQQVRVISFRPKPQCWDHGCNGREFSTFSNLLRHQREKSGVVAKAECPSCGAVFTRTTARNIHVAQGKCKGIAREPSAE</sequence>
<evidence type="ECO:0000313" key="2">
    <source>
        <dbReference type="EMBL" id="PYH46527.1"/>
    </source>
</evidence>
<evidence type="ECO:0000313" key="3">
    <source>
        <dbReference type="Proteomes" id="UP000248349"/>
    </source>
</evidence>
<dbReference type="OrthoDB" id="5366256at2759"/>
<feature type="region of interest" description="Disordered" evidence="1">
    <location>
        <begin position="286"/>
        <end position="326"/>
    </location>
</feature>
<evidence type="ECO:0000256" key="1">
    <source>
        <dbReference type="SAM" id="MobiDB-lite"/>
    </source>
</evidence>
<feature type="compositionally biased region" description="Polar residues" evidence="1">
    <location>
        <begin position="309"/>
        <end position="324"/>
    </location>
</feature>
<dbReference type="GeneID" id="37077993"/>
<feature type="compositionally biased region" description="Polar residues" evidence="1">
    <location>
        <begin position="138"/>
        <end position="156"/>
    </location>
</feature>
<gene>
    <name evidence="2" type="ORF">BP01DRAFT_372969</name>
</gene>
<keyword evidence="3" id="KW-1185">Reference proteome</keyword>
<dbReference type="Proteomes" id="UP000248349">
    <property type="component" value="Unassembled WGS sequence"/>
</dbReference>
<feature type="region of interest" description="Disordered" evidence="1">
    <location>
        <begin position="178"/>
        <end position="268"/>
    </location>
</feature>
<feature type="region of interest" description="Disordered" evidence="1">
    <location>
        <begin position="112"/>
        <end position="156"/>
    </location>
</feature>
<feature type="compositionally biased region" description="Low complexity" evidence="1">
    <location>
        <begin position="53"/>
        <end position="71"/>
    </location>
</feature>
<reference evidence="2 3" key="1">
    <citation type="submission" date="2016-12" db="EMBL/GenBank/DDBJ databases">
        <title>The genomes of Aspergillus section Nigri reveals drivers in fungal speciation.</title>
        <authorList>
            <consortium name="DOE Joint Genome Institute"/>
            <person name="Vesth T.C."/>
            <person name="Nybo J."/>
            <person name="Theobald S."/>
            <person name="Brandl J."/>
            <person name="Frisvad J.C."/>
            <person name="Nielsen K.F."/>
            <person name="Lyhne E.K."/>
            <person name="Kogle M.E."/>
            <person name="Kuo A."/>
            <person name="Riley R."/>
            <person name="Clum A."/>
            <person name="Nolan M."/>
            <person name="Lipzen A."/>
            <person name="Salamov A."/>
            <person name="Henrissat B."/>
            <person name="Wiebenga A."/>
            <person name="De Vries R.P."/>
            <person name="Grigoriev I.V."/>
            <person name="Mortensen U.H."/>
            <person name="Andersen M.R."/>
            <person name="Baker S.E."/>
        </authorList>
    </citation>
    <scope>NUCLEOTIDE SEQUENCE [LARGE SCALE GENOMIC DNA]</scope>
    <source>
        <strain evidence="2 3">JOP 1030-1</strain>
    </source>
</reference>
<dbReference type="RefSeq" id="XP_025432509.1">
    <property type="nucleotide sequence ID" value="XM_025576764.1"/>
</dbReference>
<feature type="compositionally biased region" description="Low complexity" evidence="1">
    <location>
        <begin position="243"/>
        <end position="261"/>
    </location>
</feature>
<feature type="compositionally biased region" description="Low complexity" evidence="1">
    <location>
        <begin position="286"/>
        <end position="299"/>
    </location>
</feature>
<feature type="compositionally biased region" description="Pro residues" evidence="1">
    <location>
        <begin position="197"/>
        <end position="219"/>
    </location>
</feature>
<organism evidence="2 3">
    <name type="scientific">Aspergillus saccharolyticus JOP 1030-1</name>
    <dbReference type="NCBI Taxonomy" id="1450539"/>
    <lineage>
        <taxon>Eukaryota</taxon>
        <taxon>Fungi</taxon>
        <taxon>Dikarya</taxon>
        <taxon>Ascomycota</taxon>
        <taxon>Pezizomycotina</taxon>
        <taxon>Eurotiomycetes</taxon>
        <taxon>Eurotiomycetidae</taxon>
        <taxon>Eurotiales</taxon>
        <taxon>Aspergillaceae</taxon>
        <taxon>Aspergillus</taxon>
        <taxon>Aspergillus subgen. Circumdati</taxon>
    </lineage>
</organism>
<accession>A0A318ZIC6</accession>
<dbReference type="AlphaFoldDB" id="A0A318ZIC6"/>
<feature type="region of interest" description="Disordered" evidence="1">
    <location>
        <begin position="44"/>
        <end position="92"/>
    </location>
</feature>
<dbReference type="EMBL" id="KZ821227">
    <property type="protein sequence ID" value="PYH46527.1"/>
    <property type="molecule type" value="Genomic_DNA"/>
</dbReference>
<name>A0A318ZIC6_9EURO</name>